<dbReference type="EMBL" id="BK029940">
    <property type="protein sequence ID" value="DAD55684.1"/>
    <property type="molecule type" value="Genomic_DNA"/>
</dbReference>
<name>A0A8D9PEA5_9VIRU</name>
<protein>
    <submittedName>
        <fullName evidence="1">Uncharacterized protein</fullName>
    </submittedName>
</protein>
<organism evidence="1">
    <name type="scientific">Bacteriophage sp</name>
    <dbReference type="NCBI Taxonomy" id="38018"/>
    <lineage>
        <taxon>Viruses</taxon>
    </lineage>
</organism>
<reference evidence="1" key="1">
    <citation type="journal article" date="2021" name="Proc. Natl. Acad. Sci. U.S.A.">
        <title>A Catalog of Tens of Thousands of Viruses from Human Metagenomes Reveals Hidden Associations with Chronic Diseases.</title>
        <authorList>
            <person name="Tisza M.J."/>
            <person name="Buck C.B."/>
        </authorList>
    </citation>
    <scope>NUCLEOTIDE SEQUENCE</scope>
    <source>
        <strain evidence="1">CtOZu12</strain>
    </source>
</reference>
<evidence type="ECO:0000313" key="1">
    <source>
        <dbReference type="EMBL" id="DAD55684.1"/>
    </source>
</evidence>
<accession>A0A8D9PEA5</accession>
<proteinExistence type="predicted"/>
<sequence>MAIFDPKNLPVISKLTIGEKTYYLKDAEARELLATLGTAAKKDVAAGVGADEQGLVTGAQVQAAIAGISGSMHFRGVVTSFDDITDPVAGDVIIIGVKEYVYGGEPATWHELGDESIYALKTVTIGTQNLSANINLDTLATDMGLGKLAKKDSATGTVAGQTISGVKATGNVTGSIAVALNQTATAATLAKSAYTPAGNIAADVTATGKVSIAKDAENGVQISGSVSAPTVTVTPATDTIQKVTSVGTLPTKAADTFTANGDDTFTAGSKAAWSANVDETSETLSFSFTANDLPTFKQGAKASYTEGTFDAGSLPTLAAEGTSVVTGITSATATAPVFTGDKFTATFTGDKNTVNAAFTGTEVQVVSGVTYDKATVNAAGTKFTADAVELAVGDIAVAAKEVTVQ</sequence>